<evidence type="ECO:0000313" key="2">
    <source>
        <dbReference type="Proteomes" id="UP000192656"/>
    </source>
</evidence>
<evidence type="ECO:0000313" key="1">
    <source>
        <dbReference type="EMBL" id="SMC57404.1"/>
    </source>
</evidence>
<accession>A0A1W2A9T3</accession>
<dbReference type="EMBL" id="FWXR01000004">
    <property type="protein sequence ID" value="SMC57404.1"/>
    <property type="molecule type" value="Genomic_DNA"/>
</dbReference>
<gene>
    <name evidence="1" type="ORF">SAMN06297251_10449</name>
</gene>
<dbReference type="Proteomes" id="UP000192656">
    <property type="component" value="Unassembled WGS sequence"/>
</dbReference>
<sequence>MTHVNHQIVTAVREIVARDLPEFGGRVYQTSLSPWDEVSYPAAFVWGERTPVSLESRQGRLQRRQLRLRVSFEDRVNWDTDFGAAAGDLAVRLEAAVLSLVEEIPIESIELVEDAGIAVDSGTGDDGNPLTLVSSGLAFDVVYYTAEGKADAFVPA</sequence>
<proteinExistence type="predicted"/>
<reference evidence="1 2" key="1">
    <citation type="submission" date="2017-04" db="EMBL/GenBank/DDBJ databases">
        <authorList>
            <person name="Afonso C.L."/>
            <person name="Miller P.J."/>
            <person name="Scott M.A."/>
            <person name="Spackman E."/>
            <person name="Goraichik I."/>
            <person name="Dimitrov K.M."/>
            <person name="Suarez D.L."/>
            <person name="Swayne D.E."/>
        </authorList>
    </citation>
    <scope>NUCLEOTIDE SEQUENCE [LARGE SCALE GENOMIC DNA]</scope>
    <source>
        <strain evidence="1 2">CGMCC 1.10972</strain>
    </source>
</reference>
<dbReference type="STRING" id="937218.SAMN06297251_10449"/>
<protein>
    <recommendedName>
        <fullName evidence="3">Mu-like prophage protein gp37</fullName>
    </recommendedName>
</protein>
<keyword evidence="2" id="KW-1185">Reference proteome</keyword>
<dbReference type="RefSeq" id="WP_084409190.1">
    <property type="nucleotide sequence ID" value="NZ_FWXR01000004.1"/>
</dbReference>
<organism evidence="1 2">
    <name type="scientific">Fulvimarina manganoxydans</name>
    <dbReference type="NCBI Taxonomy" id="937218"/>
    <lineage>
        <taxon>Bacteria</taxon>
        <taxon>Pseudomonadati</taxon>
        <taxon>Pseudomonadota</taxon>
        <taxon>Alphaproteobacteria</taxon>
        <taxon>Hyphomicrobiales</taxon>
        <taxon>Aurantimonadaceae</taxon>
        <taxon>Fulvimarina</taxon>
    </lineage>
</organism>
<evidence type="ECO:0008006" key="3">
    <source>
        <dbReference type="Google" id="ProtNLM"/>
    </source>
</evidence>
<dbReference type="AlphaFoldDB" id="A0A1W2A9T3"/>
<name>A0A1W2A9T3_9HYPH</name>